<name>A0A1I4CTM4_9RHOB</name>
<keyword evidence="2" id="KW-1185">Reference proteome</keyword>
<organism evidence="1 2">
    <name type="scientific">Shimia haliotis</name>
    <dbReference type="NCBI Taxonomy" id="1280847"/>
    <lineage>
        <taxon>Bacteria</taxon>
        <taxon>Pseudomonadati</taxon>
        <taxon>Pseudomonadota</taxon>
        <taxon>Alphaproteobacteria</taxon>
        <taxon>Rhodobacterales</taxon>
        <taxon>Roseobacteraceae</taxon>
    </lineage>
</organism>
<dbReference type="Pfam" id="PF16156">
    <property type="entry name" value="DUF4864"/>
    <property type="match status" value="1"/>
</dbReference>
<evidence type="ECO:0000313" key="1">
    <source>
        <dbReference type="EMBL" id="SFK84654.1"/>
    </source>
</evidence>
<dbReference type="Proteomes" id="UP000198851">
    <property type="component" value="Unassembled WGS sequence"/>
</dbReference>
<evidence type="ECO:0008006" key="3">
    <source>
        <dbReference type="Google" id="ProtNLM"/>
    </source>
</evidence>
<dbReference type="AlphaFoldDB" id="A0A1I4CTM4"/>
<accession>A0A1I4CTM4</accession>
<dbReference type="STRING" id="1280847.SAMN04488036_102505"/>
<protein>
    <recommendedName>
        <fullName evidence="3">DUF4864 domain-containing protein</fullName>
    </recommendedName>
</protein>
<dbReference type="OrthoDB" id="9130422at2"/>
<dbReference type="EMBL" id="FOSZ01000002">
    <property type="protein sequence ID" value="SFK84654.1"/>
    <property type="molecule type" value="Genomic_DNA"/>
</dbReference>
<reference evidence="2" key="1">
    <citation type="submission" date="2016-10" db="EMBL/GenBank/DDBJ databases">
        <authorList>
            <person name="Varghese N."/>
            <person name="Submissions S."/>
        </authorList>
    </citation>
    <scope>NUCLEOTIDE SEQUENCE [LARGE SCALE GENOMIC DNA]</scope>
    <source>
        <strain evidence="2">DSM 28453</strain>
    </source>
</reference>
<evidence type="ECO:0000313" key="2">
    <source>
        <dbReference type="Proteomes" id="UP000198851"/>
    </source>
</evidence>
<gene>
    <name evidence="1" type="ORF">SAMN04488036_102505</name>
</gene>
<proteinExistence type="predicted"/>
<dbReference type="RefSeq" id="WP_093322516.1">
    <property type="nucleotide sequence ID" value="NZ_FOSZ01000002.1"/>
</dbReference>
<sequence length="135" mass="15182">MKHLLLALVVIAGLSREVEAQQSAAGEIEGIISQQMDAFQRDDFFQAFGFAADNIRRMFGTPENFGEMVKRGYPMVHRPTDVRFGTLRQEGDALWQRVLVRDEAGALYVLDYLMVPTDVGWRIAAVQMITTDESA</sequence>
<dbReference type="InterPro" id="IPR032347">
    <property type="entry name" value="DUF4864"/>
</dbReference>